<evidence type="ECO:0000313" key="11">
    <source>
        <dbReference type="Proteomes" id="UP000027866"/>
    </source>
</evidence>
<dbReference type="InterPro" id="IPR009100">
    <property type="entry name" value="AcylCoA_DH/oxidase_NM_dom_sf"/>
</dbReference>
<dbReference type="AlphaFoldDB" id="A0A074N164"/>
<proteinExistence type="inferred from homology"/>
<organism evidence="10 11">
    <name type="scientific">Erythrobacter litoralis</name>
    <dbReference type="NCBI Taxonomy" id="39960"/>
    <lineage>
        <taxon>Bacteria</taxon>
        <taxon>Pseudomonadati</taxon>
        <taxon>Pseudomonadota</taxon>
        <taxon>Alphaproteobacteria</taxon>
        <taxon>Sphingomonadales</taxon>
        <taxon>Erythrobacteraceae</taxon>
        <taxon>Erythrobacter/Porphyrobacter group</taxon>
        <taxon>Erythrobacter</taxon>
    </lineage>
</organism>
<keyword evidence="4 6" id="KW-0274">FAD</keyword>
<evidence type="ECO:0000256" key="4">
    <source>
        <dbReference type="ARBA" id="ARBA00022827"/>
    </source>
</evidence>
<dbReference type="SUPFAM" id="SSF56645">
    <property type="entry name" value="Acyl-CoA dehydrogenase NM domain-like"/>
    <property type="match status" value="1"/>
</dbReference>
<dbReference type="Gene3D" id="2.40.110.10">
    <property type="entry name" value="Butyryl-CoA Dehydrogenase, subunit A, domain 2"/>
    <property type="match status" value="1"/>
</dbReference>
<dbReference type="SUPFAM" id="SSF47203">
    <property type="entry name" value="Acyl-CoA dehydrogenase C-terminal domain-like"/>
    <property type="match status" value="1"/>
</dbReference>
<keyword evidence="11" id="KW-1185">Reference proteome</keyword>
<accession>A0A074N164</accession>
<dbReference type="InterPro" id="IPR009075">
    <property type="entry name" value="AcylCo_DH/oxidase_C"/>
</dbReference>
<dbReference type="RefSeq" id="WP_081845519.1">
    <property type="nucleotide sequence ID" value="NZ_CP017057.1"/>
</dbReference>
<dbReference type="KEGG" id="elq:Ga0102493_112847"/>
<reference evidence="10 11" key="1">
    <citation type="submission" date="2014-04" db="EMBL/GenBank/DDBJ databases">
        <title>A comprehensive comparison of genomes of Erythrobacter spp. Strains.</title>
        <authorList>
            <person name="Zheng Q."/>
        </authorList>
    </citation>
    <scope>NUCLEOTIDE SEQUENCE [LARGE SCALE GENOMIC DNA]</scope>
    <source>
        <strain evidence="10 11">DSM 8509</strain>
    </source>
</reference>
<dbReference type="OrthoDB" id="7459120at2"/>
<dbReference type="Gene3D" id="1.10.540.10">
    <property type="entry name" value="Acyl-CoA dehydrogenase/oxidase, N-terminal domain"/>
    <property type="match status" value="1"/>
</dbReference>
<feature type="domain" description="Acyl-CoA oxidase/dehydrogenase middle" evidence="8">
    <location>
        <begin position="133"/>
        <end position="221"/>
    </location>
</feature>
<dbReference type="InterPro" id="IPR006089">
    <property type="entry name" value="Acyl-CoA_DH_CS"/>
</dbReference>
<dbReference type="InterPro" id="IPR037069">
    <property type="entry name" value="AcylCoA_DH/ox_N_sf"/>
</dbReference>
<dbReference type="InterPro" id="IPR006091">
    <property type="entry name" value="Acyl-CoA_Oxase/DH_mid-dom"/>
</dbReference>
<keyword evidence="5 6" id="KW-0560">Oxidoreductase</keyword>
<dbReference type="PIRSF" id="PIRSF016578">
    <property type="entry name" value="HsaA"/>
    <property type="match status" value="1"/>
</dbReference>
<dbReference type="PATRIC" id="fig|39960.10.peg.1944"/>
<feature type="domain" description="Acyl-CoA dehydrogenase/oxidase N-terminal" evidence="9">
    <location>
        <begin position="16"/>
        <end position="129"/>
    </location>
</feature>
<comment type="caution">
    <text evidence="10">The sequence shown here is derived from an EMBL/GenBank/DDBJ whole genome shotgun (WGS) entry which is preliminary data.</text>
</comment>
<dbReference type="PANTHER" id="PTHR43884:SF22">
    <property type="entry name" value="BLR3437 PROTEIN"/>
    <property type="match status" value="1"/>
</dbReference>
<dbReference type="PANTHER" id="PTHR43884">
    <property type="entry name" value="ACYL-COA DEHYDROGENASE"/>
    <property type="match status" value="1"/>
</dbReference>
<feature type="domain" description="Acyl-CoA dehydrogenase/oxidase C-terminal" evidence="7">
    <location>
        <begin position="233"/>
        <end position="383"/>
    </location>
</feature>
<protein>
    <submittedName>
        <fullName evidence="10">Acyl-CoA dehydrogenase</fullName>
    </submittedName>
</protein>
<comment type="cofactor">
    <cofactor evidence="1 6">
        <name>FAD</name>
        <dbReference type="ChEBI" id="CHEBI:57692"/>
    </cofactor>
</comment>
<evidence type="ECO:0000256" key="1">
    <source>
        <dbReference type="ARBA" id="ARBA00001974"/>
    </source>
</evidence>
<dbReference type="EMBL" id="JMIX01000003">
    <property type="protein sequence ID" value="KEO98665.1"/>
    <property type="molecule type" value="Genomic_DNA"/>
</dbReference>
<sequence>MADRTYLDWPFFEAHHASLARELDEWAACILPPIVEAEGAEDRLDDTCRALVRALGEGGWLRYCVPASHGGMHEALDVRSLSIIRETLARHSGLADFAFAMQGLGSGAISVFGSEALRAEYLPAVARGQKIAAFALSEEEAGSDAAAMRSTLREEGGEFILNGEKLWISNGGIADFYCVFARGEAGVSAVVVDADAPGFSVPERIDVIAPHPLARIRFDNVRLSRERRIGEEGKGFKVALSVLDIFRTTVGAAALGLARRALEEAGTRVLTREMFGATLADLPIAQASLAEMALDVDAAALLVYRSAWVKDTQGRRVTREAAMAKLHATEAAQQVIDKAVQLFGGLGVTKGVKVEELYREIRALRIYEGASEVQKIVIARQLLEGLKRELAERDAEAASGPAPLVAAGGVA</sequence>
<dbReference type="GO" id="GO:0003995">
    <property type="term" value="F:acyl-CoA dehydrogenase activity"/>
    <property type="evidence" value="ECO:0007669"/>
    <property type="project" value="InterPro"/>
</dbReference>
<evidence type="ECO:0000256" key="5">
    <source>
        <dbReference type="ARBA" id="ARBA00023002"/>
    </source>
</evidence>
<gene>
    <name evidence="10" type="ORF">EH32_06055</name>
</gene>
<evidence type="ECO:0000256" key="2">
    <source>
        <dbReference type="ARBA" id="ARBA00009347"/>
    </source>
</evidence>
<dbReference type="Gene3D" id="1.20.140.10">
    <property type="entry name" value="Butyryl-CoA Dehydrogenase, subunit A, domain 3"/>
    <property type="match status" value="1"/>
</dbReference>
<dbReference type="Proteomes" id="UP000027866">
    <property type="component" value="Unassembled WGS sequence"/>
</dbReference>
<evidence type="ECO:0000259" key="7">
    <source>
        <dbReference type="Pfam" id="PF00441"/>
    </source>
</evidence>
<dbReference type="PROSITE" id="PS00072">
    <property type="entry name" value="ACYL_COA_DH_1"/>
    <property type="match status" value="1"/>
</dbReference>
<dbReference type="Pfam" id="PF00441">
    <property type="entry name" value="Acyl-CoA_dh_1"/>
    <property type="match status" value="1"/>
</dbReference>
<dbReference type="GO" id="GO:0050660">
    <property type="term" value="F:flavin adenine dinucleotide binding"/>
    <property type="evidence" value="ECO:0007669"/>
    <property type="project" value="InterPro"/>
</dbReference>
<evidence type="ECO:0000256" key="3">
    <source>
        <dbReference type="ARBA" id="ARBA00022630"/>
    </source>
</evidence>
<dbReference type="InterPro" id="IPR036250">
    <property type="entry name" value="AcylCo_DH-like_C"/>
</dbReference>
<evidence type="ECO:0000259" key="9">
    <source>
        <dbReference type="Pfam" id="PF02771"/>
    </source>
</evidence>
<evidence type="ECO:0000259" key="8">
    <source>
        <dbReference type="Pfam" id="PF02770"/>
    </source>
</evidence>
<name>A0A074N164_9SPHN</name>
<dbReference type="Pfam" id="PF02771">
    <property type="entry name" value="Acyl-CoA_dh_N"/>
    <property type="match status" value="1"/>
</dbReference>
<dbReference type="InterPro" id="IPR046373">
    <property type="entry name" value="Acyl-CoA_Oxase/DH_mid-dom_sf"/>
</dbReference>
<keyword evidence="3 6" id="KW-0285">Flavoprotein</keyword>
<dbReference type="InterPro" id="IPR013786">
    <property type="entry name" value="AcylCoA_DH/ox_N"/>
</dbReference>
<comment type="similarity">
    <text evidence="2 6">Belongs to the acyl-CoA dehydrogenase family.</text>
</comment>
<dbReference type="Pfam" id="PF02770">
    <property type="entry name" value="Acyl-CoA_dh_M"/>
    <property type="match status" value="1"/>
</dbReference>
<evidence type="ECO:0000313" key="10">
    <source>
        <dbReference type="EMBL" id="KEO98665.1"/>
    </source>
</evidence>
<dbReference type="FunFam" id="1.20.140.10:FF:000001">
    <property type="entry name" value="Acyl-CoA dehydrogenase"/>
    <property type="match status" value="1"/>
</dbReference>
<evidence type="ECO:0000256" key="6">
    <source>
        <dbReference type="RuleBase" id="RU362125"/>
    </source>
</evidence>